<evidence type="ECO:0000256" key="1">
    <source>
        <dbReference type="ARBA" id="ARBA00001933"/>
    </source>
</evidence>
<evidence type="ECO:0000256" key="3">
    <source>
        <dbReference type="ARBA" id="ARBA00010671"/>
    </source>
</evidence>
<evidence type="ECO:0000256" key="11">
    <source>
        <dbReference type="RuleBase" id="RU003836"/>
    </source>
</evidence>
<comment type="function">
    <text evidence="9">Catalyzes the irreversible transfer of a propylamine group from the amino donor S-adenosylmethioninamine (decarboxy-AdoMet) to putrescine (1,4-diaminobutane) to yield spermidine.</text>
</comment>
<keyword evidence="7 9" id="KW-0620">Polyamine biosynthesis</keyword>
<comment type="catalytic activity">
    <reaction evidence="9 12">
        <text>S-adenosyl 3-(methylsulfanyl)propylamine + putrescine = S-methyl-5'-thioadenosine + spermidine + H(+)</text>
        <dbReference type="Rhea" id="RHEA:12721"/>
        <dbReference type="ChEBI" id="CHEBI:15378"/>
        <dbReference type="ChEBI" id="CHEBI:17509"/>
        <dbReference type="ChEBI" id="CHEBI:57443"/>
        <dbReference type="ChEBI" id="CHEBI:57834"/>
        <dbReference type="ChEBI" id="CHEBI:326268"/>
        <dbReference type="EC" id="2.5.1.16"/>
    </reaction>
</comment>
<comment type="pathway">
    <text evidence="9">Amine and polyamine biosynthesis; spermidine biosynthesis; spermidine from putrescine: step 1/1.</text>
</comment>
<sequence length="774" mass="87532">MDHNKTPLLTGVIEYAQENITSFDVPGHKRGNSLEELKEIWSELALKMDVNSSKRVDNLSHPTGIIHEAEILLADAFQADHAYMLVNGSTSGVQYMVMSAIEHGDKILLPRNVHKSAINALILAGAKPVFIEPEIDEYYGIVNGVTVKSVLHALDLHSDVKAVLIINPTYFGATSNLKEIIYQSHKRNIPVLVDQAHGAHFSFHPGLPPSASILGADLVTLSLHKTGGALTQASVLLHNDRFITKNKVRSTINLFQTTSASYLLMCSIDLARKKLYLEGNDRFETLLNLTKKAKKQINKIKGLQCICRDTYRNDQGVFDYDELKIVVRVTDLGLSGFKVYDMLAEEYKIQVELAEPNVILAIVSLGDNEETITTLVNALDDISKRFFGKLPKKEIDFSATLKNPKMVMTPRDAYYHSKKIIPIQEASGLISAESIMIYPPGIPLCIPGELISDELIEHYLYLKGEGTITISDDDDPNLIKVIDRDQEENLMDLWYTENHQDDTKFSIKVQEHIHSEKSEFQQIDFFRSKTFGTFFTLDGYMMVTEKDEFIYHDMITHIPMAVNPSIKKVLIIGGGDGGTAREVLRYPHIEKVDMVEIDERVVRLCQQYLPLTASKLDQDDRLKLHFEDGLKFVQESADGSYDLILVDSTDPIGPGEGLFTVEFYNNCKRVLSDDGILINQHESPYYASYAHEMKRAHSKIKETFPIAKVYQFHMPTYPSGHWLFGFASKKYDPIKDIKADEWHQLGIKTKYYNTDLHIGCFMLPTYVKNELDNA</sequence>
<comment type="similarity">
    <text evidence="2 9 11">Belongs to the spermidine/spermine synthase family.</text>
</comment>
<dbReference type="Gene3D" id="3.90.100.10">
    <property type="entry name" value="Orn/Lys/Arg decarboxylase, C-terminal domain"/>
    <property type="match status" value="1"/>
</dbReference>
<proteinExistence type="inferred from homology"/>
<dbReference type="NCBIfam" id="TIGR00417">
    <property type="entry name" value="speE"/>
    <property type="match status" value="1"/>
</dbReference>
<keyword evidence="9 12" id="KW-0745">Spermidine biosynthesis</keyword>
<dbReference type="Gene3D" id="3.40.50.150">
    <property type="entry name" value="Vaccinia Virus protein VP39"/>
    <property type="match status" value="1"/>
</dbReference>
<evidence type="ECO:0000313" key="15">
    <source>
        <dbReference type="Proteomes" id="UP000682134"/>
    </source>
</evidence>
<dbReference type="Gene3D" id="2.30.140.10">
    <property type="entry name" value="Spermidine synthase, tetramerisation domain"/>
    <property type="match status" value="1"/>
</dbReference>
<dbReference type="PANTHER" id="PTHR43277">
    <property type="entry name" value="ARGININE DECARBOXYLASE"/>
    <property type="match status" value="1"/>
</dbReference>
<dbReference type="CDD" id="cd02440">
    <property type="entry name" value="AdoMet_MTases"/>
    <property type="match status" value="1"/>
</dbReference>
<comment type="caution">
    <text evidence="14">The sequence shown here is derived from an EMBL/GenBank/DDBJ whole genome shotgun (WGS) entry which is preliminary data.</text>
</comment>
<dbReference type="GO" id="GO:0008295">
    <property type="term" value="P:spermidine biosynthetic process"/>
    <property type="evidence" value="ECO:0007669"/>
    <property type="project" value="UniProtKB-UniRule"/>
</dbReference>
<evidence type="ECO:0000256" key="5">
    <source>
        <dbReference type="ARBA" id="ARBA00022793"/>
    </source>
</evidence>
<dbReference type="InterPro" id="IPR035246">
    <property type="entry name" value="Spermidine_synt_N"/>
</dbReference>
<evidence type="ECO:0000256" key="6">
    <source>
        <dbReference type="ARBA" id="ARBA00022898"/>
    </source>
</evidence>
<dbReference type="RefSeq" id="WP_209402969.1">
    <property type="nucleotide sequence ID" value="NZ_JAGIYQ010000002.1"/>
</dbReference>
<dbReference type="InterPro" id="IPR037163">
    <property type="entry name" value="Spermidine_synt_N_sf"/>
</dbReference>
<evidence type="ECO:0000256" key="12">
    <source>
        <dbReference type="RuleBase" id="RU003837"/>
    </source>
</evidence>
<accession>A0A940SIG3</accession>
<feature type="binding site" evidence="9">
    <location>
        <position position="596"/>
    </location>
    <ligand>
        <name>S-methyl-5'-thioadenosine</name>
        <dbReference type="ChEBI" id="CHEBI:17509"/>
    </ligand>
</feature>
<feature type="active site" description="Proton acceptor" evidence="9 10">
    <location>
        <position position="647"/>
    </location>
</feature>
<dbReference type="InterPro" id="IPR008286">
    <property type="entry name" value="Prn/Lys/Arg_de-COase_C"/>
</dbReference>
<dbReference type="InterPro" id="IPR015424">
    <property type="entry name" value="PyrdxlP-dep_Trfase"/>
</dbReference>
<reference evidence="14" key="1">
    <citation type="submission" date="2021-04" db="EMBL/GenBank/DDBJ databases">
        <title>Genome seq and assembly of Bacillus sp.</title>
        <authorList>
            <person name="Chhetri G."/>
        </authorList>
    </citation>
    <scope>NUCLEOTIDE SEQUENCE</scope>
    <source>
        <strain evidence="14">RG28</strain>
    </source>
</reference>
<dbReference type="EMBL" id="JAGIYQ010000002">
    <property type="protein sequence ID" value="MBP0724456.1"/>
    <property type="molecule type" value="Genomic_DNA"/>
</dbReference>
<evidence type="ECO:0000259" key="13">
    <source>
        <dbReference type="PROSITE" id="PS51006"/>
    </source>
</evidence>
<comment type="subunit">
    <text evidence="9">Homodimer or homotetramer.</text>
</comment>
<name>A0A940SIG3_9BACI</name>
<dbReference type="AlphaFoldDB" id="A0A940SIG3"/>
<organism evidence="14 15">
    <name type="scientific">Gottfriedia endophytica</name>
    <dbReference type="NCBI Taxonomy" id="2820819"/>
    <lineage>
        <taxon>Bacteria</taxon>
        <taxon>Bacillati</taxon>
        <taxon>Bacillota</taxon>
        <taxon>Bacilli</taxon>
        <taxon>Bacillales</taxon>
        <taxon>Bacillaceae</taxon>
        <taxon>Gottfriedia</taxon>
    </lineage>
</organism>
<evidence type="ECO:0000256" key="4">
    <source>
        <dbReference type="ARBA" id="ARBA00022679"/>
    </source>
</evidence>
<protein>
    <recommendedName>
        <fullName evidence="9">Polyamine aminopropyltransferase</fullName>
    </recommendedName>
    <alternativeName>
        <fullName evidence="9">Putrescine aminopropyltransferase</fullName>
        <shortName evidence="9">PAPT</shortName>
    </alternativeName>
    <alternativeName>
        <fullName evidence="9">Spermidine synthase</fullName>
        <shortName evidence="9">SPDS</shortName>
        <shortName evidence="9">SPDSY</shortName>
        <ecNumber evidence="9">2.5.1.16</ecNumber>
    </alternativeName>
</protein>
<dbReference type="PANTHER" id="PTHR43277:SF4">
    <property type="entry name" value="ARGININE DECARBOXYLASE"/>
    <property type="match status" value="1"/>
</dbReference>
<feature type="binding site" evidence="9">
    <location>
        <position position="521"/>
    </location>
    <ligand>
        <name>S-methyl-5'-thioadenosine</name>
        <dbReference type="ChEBI" id="CHEBI:17509"/>
    </ligand>
</feature>
<dbReference type="InterPro" id="IPR030373">
    <property type="entry name" value="PABS_CS"/>
</dbReference>
<comment type="similarity">
    <text evidence="3">Belongs to the Orn/Lys/Arg decarboxylase class-I family.</text>
</comment>
<evidence type="ECO:0000256" key="7">
    <source>
        <dbReference type="ARBA" id="ARBA00023115"/>
    </source>
</evidence>
<dbReference type="EC" id="2.5.1.16" evidence="9"/>
<feature type="binding site" evidence="9">
    <location>
        <position position="654"/>
    </location>
    <ligand>
        <name>S-methyl-5'-thioadenosine</name>
        <dbReference type="ChEBI" id="CHEBI:17509"/>
    </ligand>
</feature>
<keyword evidence="8" id="KW-0456">Lyase</keyword>
<dbReference type="Gene3D" id="3.40.640.10">
    <property type="entry name" value="Type I PLP-dependent aspartate aminotransferase-like (Major domain)"/>
    <property type="match status" value="1"/>
</dbReference>
<dbReference type="SUPFAM" id="SSF53383">
    <property type="entry name" value="PLP-dependent transferases"/>
    <property type="match status" value="1"/>
</dbReference>
<dbReference type="InterPro" id="IPR001045">
    <property type="entry name" value="Spermi_synthase"/>
</dbReference>
<dbReference type="InterPro" id="IPR015421">
    <property type="entry name" value="PyrdxlP-dep_Trfase_major"/>
</dbReference>
<dbReference type="GO" id="GO:0016831">
    <property type="term" value="F:carboxy-lyase activity"/>
    <property type="evidence" value="ECO:0007669"/>
    <property type="project" value="UniProtKB-KW"/>
</dbReference>
<evidence type="ECO:0000256" key="9">
    <source>
        <dbReference type="HAMAP-Rule" id="MF_00198"/>
    </source>
</evidence>
<evidence type="ECO:0000313" key="14">
    <source>
        <dbReference type="EMBL" id="MBP0724456.1"/>
    </source>
</evidence>
<dbReference type="Proteomes" id="UP000682134">
    <property type="component" value="Unassembled WGS sequence"/>
</dbReference>
<dbReference type="PROSITE" id="PS00703">
    <property type="entry name" value="OKR_DC_1"/>
    <property type="match status" value="1"/>
</dbReference>
<evidence type="ECO:0000256" key="10">
    <source>
        <dbReference type="PROSITE-ProRule" id="PRU00354"/>
    </source>
</evidence>
<dbReference type="InterPro" id="IPR052357">
    <property type="entry name" value="Orn_Lys_Arg_decarboxylase-I"/>
</dbReference>
<comment type="cofactor">
    <cofactor evidence="1">
        <name>pyridoxal 5'-phosphate</name>
        <dbReference type="ChEBI" id="CHEBI:597326"/>
    </cofactor>
</comment>
<evidence type="ECO:0000256" key="2">
    <source>
        <dbReference type="ARBA" id="ARBA00007867"/>
    </source>
</evidence>
<dbReference type="Pfam" id="PF01564">
    <property type="entry name" value="Spermine_synth"/>
    <property type="match status" value="1"/>
</dbReference>
<dbReference type="HAMAP" id="MF_00198">
    <property type="entry name" value="Spermidine_synth"/>
    <property type="match status" value="1"/>
</dbReference>
<dbReference type="NCBIfam" id="NF002010">
    <property type="entry name" value="PRK00811.1"/>
    <property type="match status" value="1"/>
</dbReference>
<dbReference type="PROSITE" id="PS51006">
    <property type="entry name" value="PABS_2"/>
    <property type="match status" value="1"/>
</dbReference>
<dbReference type="InterPro" id="IPR029063">
    <property type="entry name" value="SAM-dependent_MTases_sf"/>
</dbReference>
<dbReference type="GO" id="GO:0004766">
    <property type="term" value="F:spermidine synthase activity"/>
    <property type="evidence" value="ECO:0007669"/>
    <property type="project" value="UniProtKB-UniRule"/>
</dbReference>
<feature type="binding site" evidence="9">
    <location>
        <position position="576"/>
    </location>
    <ligand>
        <name>spermidine</name>
        <dbReference type="ChEBI" id="CHEBI:57834"/>
    </ligand>
</feature>
<dbReference type="InterPro" id="IPR030374">
    <property type="entry name" value="PABS"/>
</dbReference>
<feature type="binding site" evidence="9">
    <location>
        <begin position="647"/>
        <end position="650"/>
    </location>
    <ligand>
        <name>spermidine</name>
        <dbReference type="ChEBI" id="CHEBI:57834"/>
    </ligand>
</feature>
<feature type="binding site" evidence="9">
    <location>
        <position position="552"/>
    </location>
    <ligand>
        <name>spermidine</name>
        <dbReference type="ChEBI" id="CHEBI:57834"/>
    </ligand>
</feature>
<feature type="domain" description="PABS" evidence="13">
    <location>
        <begin position="492"/>
        <end position="729"/>
    </location>
</feature>
<feature type="binding site" evidence="9">
    <location>
        <begin position="628"/>
        <end position="629"/>
    </location>
    <ligand>
        <name>S-methyl-5'-thioadenosine</name>
        <dbReference type="ChEBI" id="CHEBI:17509"/>
    </ligand>
</feature>
<dbReference type="InterPro" id="IPR000310">
    <property type="entry name" value="Orn/Lys/Arg_deCO2ase_major_dom"/>
</dbReference>
<gene>
    <name evidence="9 14" type="primary">speE</name>
    <name evidence="14" type="ORF">J5Y03_04545</name>
</gene>
<dbReference type="SUPFAM" id="SSF53335">
    <property type="entry name" value="S-adenosyl-L-methionine-dependent methyltransferases"/>
    <property type="match status" value="1"/>
</dbReference>
<keyword evidence="4 9" id="KW-0808">Transferase</keyword>
<keyword evidence="5" id="KW-0210">Decarboxylase</keyword>
<evidence type="ECO:0000256" key="8">
    <source>
        <dbReference type="ARBA" id="ARBA00023239"/>
    </source>
</evidence>
<dbReference type="Pfam" id="PF03711">
    <property type="entry name" value="OKR_DC_1_C"/>
    <property type="match status" value="1"/>
</dbReference>
<keyword evidence="15" id="KW-1185">Reference proteome</keyword>
<dbReference type="Pfam" id="PF17284">
    <property type="entry name" value="Spermine_synt_N"/>
    <property type="match status" value="1"/>
</dbReference>
<dbReference type="Pfam" id="PF01276">
    <property type="entry name" value="OKR_DC_1"/>
    <property type="match status" value="1"/>
</dbReference>
<keyword evidence="6" id="KW-0663">Pyridoxal phosphate</keyword>
<dbReference type="PROSITE" id="PS01330">
    <property type="entry name" value="PABS_1"/>
    <property type="match status" value="1"/>
</dbReference>